<comment type="similarity">
    <text evidence="10">Belongs to the TRM5 / TYW2 family.</text>
</comment>
<reference evidence="12" key="1">
    <citation type="submission" date="2014-12" db="EMBL/GenBank/DDBJ databases">
        <title>Genome Sequence of Valsa Canker Pathogens Uncovers a Specific Adaption of Colonization on Woody Bark.</title>
        <authorList>
            <person name="Yin Z."/>
            <person name="Liu H."/>
            <person name="Gao X."/>
            <person name="Li Z."/>
            <person name="Song N."/>
            <person name="Ke X."/>
            <person name="Dai Q."/>
            <person name="Wu Y."/>
            <person name="Sun Y."/>
            <person name="Xu J.-R."/>
            <person name="Kang Z.K."/>
            <person name="Wang L."/>
            <person name="Huang L."/>
        </authorList>
    </citation>
    <scope>NUCLEOTIDE SEQUENCE [LARGE SCALE GENOMIC DNA]</scope>
    <source>
        <strain evidence="12">03-8</strain>
    </source>
</reference>
<evidence type="ECO:0000256" key="1">
    <source>
        <dbReference type="ARBA" id="ARBA00009775"/>
    </source>
</evidence>
<dbReference type="PANTHER" id="PTHR23245">
    <property type="entry name" value="TRNA METHYLTRANSFERASE"/>
    <property type="match status" value="1"/>
</dbReference>
<dbReference type="GO" id="GO:0002939">
    <property type="term" value="P:tRNA N1-guanine methylation"/>
    <property type="evidence" value="ECO:0007669"/>
    <property type="project" value="TreeGrafter"/>
</dbReference>
<evidence type="ECO:0000259" key="11">
    <source>
        <dbReference type="PROSITE" id="PS51684"/>
    </source>
</evidence>
<feature type="domain" description="SAM-dependent methyltransferase TRM5/TYW2-type" evidence="11">
    <location>
        <begin position="156"/>
        <end position="484"/>
    </location>
</feature>
<evidence type="ECO:0000256" key="9">
    <source>
        <dbReference type="ARBA" id="ARBA00047783"/>
    </source>
</evidence>
<comment type="similarity">
    <text evidence="1">Belongs to the class I-like SAM-binding methyltransferase superfamily. TRM5/TYW2 family.</text>
</comment>
<protein>
    <recommendedName>
        <fullName evidence="10">tRNA (guanine(37)-N1)-methyltransferase</fullName>
        <ecNumber evidence="10">2.1.1.228</ecNumber>
    </recommendedName>
    <alternativeName>
        <fullName evidence="10">M1G-methyltransferase</fullName>
    </alternativeName>
    <alternativeName>
        <fullName evidence="10">tRNA [GM37] methyltransferase</fullName>
    </alternativeName>
    <alternativeName>
        <fullName evidence="10">tRNA methyltransferase 5</fullName>
    </alternativeName>
</protein>
<sequence>MTTSESHSDGADKQQEDIMSLMRPPRLQPSTTLNKALFSKTVNLAAASVRDNKKLSNLRQTLAKSGDILPLDRISAIIPDPDADLAAKGRKCLLLNPSILPKQPETWGPVISELVKKEEVGIVPYELKLEYDYWTYRDVLSTLMPEELHEDIPSGFNTAGHVAHLNLREQHLPYKQLIGQVLVEKNQHIRTVINKTDNVGTESEFRTFGYEVLAGEDDLNVELNENACIFKFDYSKVYWNSKLEKEHTRLVRLFQPGDVVCDVMAGIGPFAVPAGKRGVFVWANDYNPESYKYLQDAINRNKASVLYCVQTVSPYVRPFNEDGRTFIRNAADSVLAASKAGEAAVVPSKQKFSRSNPDAPRPPPTVIPIPPTISHFVMNLPASAIEFLPYYRGVYAGQESLFAPHTDARLPMVHVHCFALKSDDDVPRLDVCERVSKYLGATMRWDGKMVSSCSDVKAGQVAVHHVRDVAPAKSMYCASFRLPSEVAFAARA</sequence>
<dbReference type="OrthoDB" id="408788at2759"/>
<dbReference type="Pfam" id="PF25133">
    <property type="entry name" value="TYW2_N_2"/>
    <property type="match status" value="1"/>
</dbReference>
<dbReference type="InterPro" id="IPR025792">
    <property type="entry name" value="tRNA_Gua_MeTrfase_euk"/>
</dbReference>
<keyword evidence="5 10" id="KW-0949">S-adenosyl-L-methionine</keyword>
<dbReference type="GO" id="GO:0052906">
    <property type="term" value="F:tRNA (guanine(37)-N1)-methyltransferase activity"/>
    <property type="evidence" value="ECO:0007669"/>
    <property type="project" value="UniProtKB-UniRule"/>
</dbReference>
<dbReference type="FunFam" id="3.30.300.110:FF:000001">
    <property type="entry name" value="tRNA (guanine(37)-N1)-methyltransferase"/>
    <property type="match status" value="1"/>
</dbReference>
<name>A0A194VPA3_CYTMA</name>
<dbReference type="Pfam" id="PF02475">
    <property type="entry name" value="TRM5-TYW2_MTfase"/>
    <property type="match status" value="1"/>
</dbReference>
<organism evidence="12 13">
    <name type="scientific">Cytospora mali</name>
    <name type="common">Apple Valsa canker fungus</name>
    <name type="synonym">Valsa mali</name>
    <dbReference type="NCBI Taxonomy" id="578113"/>
    <lineage>
        <taxon>Eukaryota</taxon>
        <taxon>Fungi</taxon>
        <taxon>Dikarya</taxon>
        <taxon>Ascomycota</taxon>
        <taxon>Pezizomycotina</taxon>
        <taxon>Sordariomycetes</taxon>
        <taxon>Sordariomycetidae</taxon>
        <taxon>Diaporthales</taxon>
        <taxon>Cytosporaceae</taxon>
        <taxon>Cytospora</taxon>
    </lineage>
</organism>
<keyword evidence="4 10" id="KW-0808">Transferase</keyword>
<comment type="function">
    <text evidence="10">Specifically methylates the N1 position of guanosine-37 in various cytoplasmic and mitochondrial tRNAs. Methylation is not dependent on the nature of the nucleoside 5' of the target nucleoside. This is the first step in the biosynthesis of wybutosine (yW), a modified base adjacent to the anticodon of tRNAs and required for accurate decoding.</text>
</comment>
<proteinExistence type="inferred from homology"/>
<feature type="binding site" evidence="10">
    <location>
        <position position="379"/>
    </location>
    <ligand>
        <name>S-adenosyl-L-methionine</name>
        <dbReference type="ChEBI" id="CHEBI:59789"/>
    </ligand>
</feature>
<evidence type="ECO:0000256" key="2">
    <source>
        <dbReference type="ARBA" id="ARBA00022490"/>
    </source>
</evidence>
<evidence type="ECO:0000256" key="7">
    <source>
        <dbReference type="ARBA" id="ARBA00023128"/>
    </source>
</evidence>
<evidence type="ECO:0000256" key="3">
    <source>
        <dbReference type="ARBA" id="ARBA00022603"/>
    </source>
</evidence>
<evidence type="ECO:0000256" key="10">
    <source>
        <dbReference type="HAMAP-Rule" id="MF_03152"/>
    </source>
</evidence>
<dbReference type="AlphaFoldDB" id="A0A194VPA3"/>
<evidence type="ECO:0000313" key="13">
    <source>
        <dbReference type="Proteomes" id="UP000078559"/>
    </source>
</evidence>
<keyword evidence="2 10" id="KW-0963">Cytoplasm</keyword>
<dbReference type="Gene3D" id="3.30.300.110">
    <property type="entry name" value="Met-10+ protein-like domains"/>
    <property type="match status" value="1"/>
</dbReference>
<dbReference type="GO" id="GO:0005759">
    <property type="term" value="C:mitochondrial matrix"/>
    <property type="evidence" value="ECO:0007669"/>
    <property type="project" value="UniProtKB-SubCell"/>
</dbReference>
<dbReference type="PANTHER" id="PTHR23245:SF36">
    <property type="entry name" value="TRNA (GUANINE(37)-N1)-METHYLTRANSFERASE"/>
    <property type="match status" value="1"/>
</dbReference>
<gene>
    <name evidence="10" type="primary">TRM5</name>
    <name evidence="12" type="ORF">VM1G_01802</name>
</gene>
<dbReference type="InterPro" id="IPR029063">
    <property type="entry name" value="SAM-dependent_MTases_sf"/>
</dbReference>
<dbReference type="SUPFAM" id="SSF53335">
    <property type="entry name" value="S-adenosyl-L-methionine-dependent methyltransferases"/>
    <property type="match status" value="1"/>
</dbReference>
<dbReference type="EC" id="2.1.1.228" evidence="10"/>
<dbReference type="HAMAP" id="MF_03152">
    <property type="entry name" value="TRM5"/>
    <property type="match status" value="1"/>
</dbReference>
<dbReference type="Proteomes" id="UP000078559">
    <property type="component" value="Chromosome 2"/>
</dbReference>
<keyword evidence="13" id="KW-1185">Reference proteome</keyword>
<dbReference type="PROSITE" id="PS51684">
    <property type="entry name" value="SAM_MT_TRM5_TYW2"/>
    <property type="match status" value="1"/>
</dbReference>
<comment type="catalytic activity">
    <reaction evidence="9 10">
        <text>guanosine(37) in tRNA + S-adenosyl-L-methionine = N(1)-methylguanosine(37) in tRNA + S-adenosyl-L-homocysteine + H(+)</text>
        <dbReference type="Rhea" id="RHEA:36899"/>
        <dbReference type="Rhea" id="RHEA-COMP:10145"/>
        <dbReference type="Rhea" id="RHEA-COMP:10147"/>
        <dbReference type="ChEBI" id="CHEBI:15378"/>
        <dbReference type="ChEBI" id="CHEBI:57856"/>
        <dbReference type="ChEBI" id="CHEBI:59789"/>
        <dbReference type="ChEBI" id="CHEBI:73542"/>
        <dbReference type="ChEBI" id="CHEBI:74269"/>
        <dbReference type="EC" id="2.1.1.228"/>
    </reaction>
</comment>
<evidence type="ECO:0000256" key="4">
    <source>
        <dbReference type="ARBA" id="ARBA00022679"/>
    </source>
</evidence>
<dbReference type="InterPro" id="IPR056744">
    <property type="entry name" value="TRM5/TYW2-like_N"/>
</dbReference>
<feature type="binding site" evidence="10">
    <location>
        <position position="247"/>
    </location>
    <ligand>
        <name>S-adenosyl-L-methionine</name>
        <dbReference type="ChEBI" id="CHEBI:59789"/>
    </ligand>
</feature>
<accession>A0A194VPA3</accession>
<comment type="subcellular location">
    <subcellularLocation>
        <location evidence="10">Mitochondrion matrix</location>
    </subcellularLocation>
    <subcellularLocation>
        <location evidence="10">Nucleus</location>
    </subcellularLocation>
    <subcellularLocation>
        <location evidence="10">Cytoplasm</location>
    </subcellularLocation>
    <text evidence="10">Predominantly in the mitochondria and in the nucleus.</text>
</comment>
<keyword evidence="6 10" id="KW-0819">tRNA processing</keyword>
<evidence type="ECO:0000313" key="12">
    <source>
        <dbReference type="EMBL" id="KUI66016.1"/>
    </source>
</evidence>
<keyword evidence="3 10" id="KW-0489">Methyltransferase</keyword>
<comment type="subunit">
    <text evidence="10">Monomer.</text>
</comment>
<dbReference type="GO" id="GO:0070901">
    <property type="term" value="P:mitochondrial tRNA methylation"/>
    <property type="evidence" value="ECO:0007669"/>
    <property type="project" value="UniProtKB-ARBA"/>
</dbReference>
<keyword evidence="8 10" id="KW-0539">Nucleus</keyword>
<comment type="caution">
    <text evidence="10">Lacks conserved residue(s) required for the propagation of feature annotation.</text>
</comment>
<evidence type="ECO:0000256" key="6">
    <source>
        <dbReference type="ARBA" id="ARBA00022694"/>
    </source>
</evidence>
<dbReference type="InterPro" id="IPR056743">
    <property type="entry name" value="TRM5-TYW2-like_MTfase"/>
</dbReference>
<feature type="binding site" evidence="10">
    <location>
        <begin position="322"/>
        <end position="323"/>
    </location>
    <ligand>
        <name>S-adenosyl-L-methionine</name>
        <dbReference type="ChEBI" id="CHEBI:59789"/>
    </ligand>
</feature>
<dbReference type="InterPro" id="IPR030382">
    <property type="entry name" value="MeTrfase_TRM5/TYW2"/>
</dbReference>
<dbReference type="Gene3D" id="3.40.50.150">
    <property type="entry name" value="Vaccinia Virus protein VP39"/>
    <property type="match status" value="1"/>
</dbReference>
<keyword evidence="7 10" id="KW-0496">Mitochondrion</keyword>
<dbReference type="GO" id="GO:0005634">
    <property type="term" value="C:nucleus"/>
    <property type="evidence" value="ECO:0007669"/>
    <property type="project" value="UniProtKB-SubCell"/>
</dbReference>
<dbReference type="EMBL" id="CM003099">
    <property type="protein sequence ID" value="KUI66016.1"/>
    <property type="molecule type" value="Genomic_DNA"/>
</dbReference>
<evidence type="ECO:0000256" key="8">
    <source>
        <dbReference type="ARBA" id="ARBA00023242"/>
    </source>
</evidence>
<evidence type="ECO:0000256" key="5">
    <source>
        <dbReference type="ARBA" id="ARBA00022691"/>
    </source>
</evidence>